<dbReference type="GO" id="GO:0005509">
    <property type="term" value="F:calcium ion binding"/>
    <property type="evidence" value="ECO:0007669"/>
    <property type="project" value="InterPro"/>
</dbReference>
<dbReference type="Proteomes" id="UP000663864">
    <property type="component" value="Unassembled WGS sequence"/>
</dbReference>
<gene>
    <name evidence="4" type="ORF">JBS370_LOCUS21347</name>
    <name evidence="3" type="ORF">ZHD862_LOCUS9501</name>
</gene>
<evidence type="ECO:0000256" key="1">
    <source>
        <dbReference type="ARBA" id="ARBA00022837"/>
    </source>
</evidence>
<dbReference type="PROSITE" id="PS00018">
    <property type="entry name" value="EF_HAND_1"/>
    <property type="match status" value="1"/>
</dbReference>
<feature type="domain" description="EF-hand" evidence="2">
    <location>
        <begin position="79"/>
        <end position="114"/>
    </location>
</feature>
<dbReference type="InterPro" id="IPR002048">
    <property type="entry name" value="EF_hand_dom"/>
</dbReference>
<reference evidence="3" key="1">
    <citation type="submission" date="2021-02" db="EMBL/GenBank/DDBJ databases">
        <authorList>
            <person name="Nowell W R."/>
        </authorList>
    </citation>
    <scope>NUCLEOTIDE SEQUENCE</scope>
</reference>
<dbReference type="EMBL" id="CAJNOT010000325">
    <property type="protein sequence ID" value="CAF0941659.1"/>
    <property type="molecule type" value="Genomic_DNA"/>
</dbReference>
<dbReference type="SMART" id="SM00054">
    <property type="entry name" value="EFh"/>
    <property type="match status" value="2"/>
</dbReference>
<dbReference type="AlphaFoldDB" id="A0A814CHW1"/>
<proteinExistence type="predicted"/>
<keyword evidence="1" id="KW-0106">Calcium</keyword>
<accession>A0A814CHW1</accession>
<dbReference type="PROSITE" id="PS50222">
    <property type="entry name" value="EF_HAND_2"/>
    <property type="match status" value="1"/>
</dbReference>
<evidence type="ECO:0000313" key="4">
    <source>
        <dbReference type="EMBL" id="CAF3910007.1"/>
    </source>
</evidence>
<evidence type="ECO:0000313" key="3">
    <source>
        <dbReference type="EMBL" id="CAF0941659.1"/>
    </source>
</evidence>
<organism evidence="3 5">
    <name type="scientific">Rotaria sordida</name>
    <dbReference type="NCBI Taxonomy" id="392033"/>
    <lineage>
        <taxon>Eukaryota</taxon>
        <taxon>Metazoa</taxon>
        <taxon>Spiralia</taxon>
        <taxon>Gnathifera</taxon>
        <taxon>Rotifera</taxon>
        <taxon>Eurotatoria</taxon>
        <taxon>Bdelloidea</taxon>
        <taxon>Philodinida</taxon>
        <taxon>Philodinidae</taxon>
        <taxon>Rotaria</taxon>
    </lineage>
</organism>
<dbReference type="SUPFAM" id="SSF47473">
    <property type="entry name" value="EF-hand"/>
    <property type="match status" value="1"/>
</dbReference>
<evidence type="ECO:0000313" key="5">
    <source>
        <dbReference type="Proteomes" id="UP000663864"/>
    </source>
</evidence>
<protein>
    <recommendedName>
        <fullName evidence="2">EF-hand domain-containing protein</fullName>
    </recommendedName>
</protein>
<name>A0A814CHW1_9BILA</name>
<dbReference type="InterPro" id="IPR011992">
    <property type="entry name" value="EF-hand-dom_pair"/>
</dbReference>
<sequence length="157" mass="17903">MATQRNEFQVEEILRRNPAYQIVEAKYQYQERNSNGKERVYDVKVSRQAYEELAATISKPTLPFDKFVKVLRPLMMGTHAAAYIPGAFNLLDSDNTGTIDISEIAAFMPVIVPGASPHMLLRIIQKVDQNRDYKLNLNEFTNLVKRGIGREIAIGRM</sequence>
<evidence type="ECO:0000259" key="2">
    <source>
        <dbReference type="PROSITE" id="PS50222"/>
    </source>
</evidence>
<comment type="caution">
    <text evidence="3">The sequence shown here is derived from an EMBL/GenBank/DDBJ whole genome shotgun (WGS) entry which is preliminary data.</text>
</comment>
<dbReference type="Pfam" id="PF13499">
    <property type="entry name" value="EF-hand_7"/>
    <property type="match status" value="1"/>
</dbReference>
<dbReference type="CDD" id="cd00051">
    <property type="entry name" value="EFh"/>
    <property type="match status" value="1"/>
</dbReference>
<dbReference type="InterPro" id="IPR018247">
    <property type="entry name" value="EF_Hand_1_Ca_BS"/>
</dbReference>
<dbReference type="Proteomes" id="UP000663836">
    <property type="component" value="Unassembled WGS sequence"/>
</dbReference>
<dbReference type="EMBL" id="CAJOBD010002816">
    <property type="protein sequence ID" value="CAF3910007.1"/>
    <property type="molecule type" value="Genomic_DNA"/>
</dbReference>
<dbReference type="Gene3D" id="1.10.238.10">
    <property type="entry name" value="EF-hand"/>
    <property type="match status" value="1"/>
</dbReference>